<organism evidence="1">
    <name type="scientific">marine metagenome</name>
    <dbReference type="NCBI Taxonomy" id="408172"/>
    <lineage>
        <taxon>unclassified sequences</taxon>
        <taxon>metagenomes</taxon>
        <taxon>ecological metagenomes</taxon>
    </lineage>
</organism>
<name>A0A382V809_9ZZZZ</name>
<sequence length="182" mass="18049">IINGGSAYDSSGILTAVGGGGSGFSGTFLTTTSGGWVDALYVVTGGSGYYENGTLTAVGGEGSGFAGTYSQTSGVINSAIIVDGGENYVSPPEITIVSPSGVVGTGAVVSSSIQVSGAINSVRVTNGGQSYSSEPTIVIGTNGTDGVVTAKTNSWSASGYEFEHEEMLNILSGPNWTSPLPQ</sequence>
<feature type="non-terminal residue" evidence="1">
    <location>
        <position position="1"/>
    </location>
</feature>
<reference evidence="1" key="1">
    <citation type="submission" date="2018-05" db="EMBL/GenBank/DDBJ databases">
        <authorList>
            <person name="Lanie J.A."/>
            <person name="Ng W.-L."/>
            <person name="Kazmierczak K.M."/>
            <person name="Andrzejewski T.M."/>
            <person name="Davidsen T.M."/>
            <person name="Wayne K.J."/>
            <person name="Tettelin H."/>
            <person name="Glass J.I."/>
            <person name="Rusch D."/>
            <person name="Podicherti R."/>
            <person name="Tsui H.-C.T."/>
            <person name="Winkler M.E."/>
        </authorList>
    </citation>
    <scope>NUCLEOTIDE SEQUENCE</scope>
</reference>
<proteinExistence type="predicted"/>
<accession>A0A382V809</accession>
<dbReference type="AlphaFoldDB" id="A0A382V809"/>
<gene>
    <name evidence="1" type="ORF">METZ01_LOCUS395483</name>
</gene>
<protein>
    <submittedName>
        <fullName evidence="1">Uncharacterized protein</fullName>
    </submittedName>
</protein>
<dbReference type="EMBL" id="UINC01149892">
    <property type="protein sequence ID" value="SVD42629.1"/>
    <property type="molecule type" value="Genomic_DNA"/>
</dbReference>
<evidence type="ECO:0000313" key="1">
    <source>
        <dbReference type="EMBL" id="SVD42629.1"/>
    </source>
</evidence>